<dbReference type="AlphaFoldDB" id="A0A1I7RZ01"/>
<protein>
    <submittedName>
        <fullName evidence="3">(pine wood nematode) hypothetical protein</fullName>
    </submittedName>
    <submittedName>
        <fullName evidence="6">Skp1_POZ domain-containing protein</fullName>
    </submittedName>
</protein>
<sequence>MQAKSLMIETRDRQRYMVPFDVIKIAGSLKHLVDEDDCDTDPCALPQIRSEVFKKVLEWCLLREGIPEPEYDPKTRPNLRLYPKALSKSEENFFEMSPEDLAELSTAADYLGIRSLQLYIHFFSRFY</sequence>
<evidence type="ECO:0000313" key="3">
    <source>
        <dbReference type="EMBL" id="CAD5220691.1"/>
    </source>
</evidence>
<dbReference type="SMR" id="A0A1I7RZ01"/>
<dbReference type="WBParaSite" id="BXY_0596900.1">
    <property type="protein sequence ID" value="BXY_0596900.1"/>
    <property type="gene ID" value="BXY_0596900"/>
</dbReference>
<proteinExistence type="inferred from homology"/>
<dbReference type="SUPFAM" id="SSF54695">
    <property type="entry name" value="POZ domain"/>
    <property type="match status" value="1"/>
</dbReference>
<dbReference type="OrthoDB" id="10325037at2759"/>
<dbReference type="EMBL" id="CAJFCV020000003">
    <property type="protein sequence ID" value="CAG9106989.1"/>
    <property type="molecule type" value="Genomic_DNA"/>
</dbReference>
<dbReference type="Proteomes" id="UP000582659">
    <property type="component" value="Unassembled WGS sequence"/>
</dbReference>
<dbReference type="Proteomes" id="UP000659654">
    <property type="component" value="Unassembled WGS sequence"/>
</dbReference>
<dbReference type="InterPro" id="IPR011333">
    <property type="entry name" value="SKP1/BTB/POZ_sf"/>
</dbReference>
<dbReference type="EMBL" id="CAJFDI010000003">
    <property type="protein sequence ID" value="CAD5220691.1"/>
    <property type="molecule type" value="Genomic_DNA"/>
</dbReference>
<reference evidence="3" key="2">
    <citation type="submission" date="2020-09" db="EMBL/GenBank/DDBJ databases">
        <authorList>
            <person name="Kikuchi T."/>
        </authorList>
    </citation>
    <scope>NUCLEOTIDE SEQUENCE</scope>
    <source>
        <strain evidence="3">Ka4C1</strain>
    </source>
</reference>
<name>A0A1I7RZ01_BURXY</name>
<evidence type="ECO:0000259" key="2">
    <source>
        <dbReference type="Pfam" id="PF03931"/>
    </source>
</evidence>
<dbReference type="Gene3D" id="3.30.710.10">
    <property type="entry name" value="Potassium Channel Kv1.1, Chain A"/>
    <property type="match status" value="1"/>
</dbReference>
<evidence type="ECO:0000256" key="1">
    <source>
        <dbReference type="ARBA" id="ARBA00009993"/>
    </source>
</evidence>
<comment type="similarity">
    <text evidence="1">Belongs to the SKP1 family.</text>
</comment>
<evidence type="ECO:0000313" key="5">
    <source>
        <dbReference type="Proteomes" id="UP000659654"/>
    </source>
</evidence>
<feature type="domain" description="SKP1 component POZ" evidence="2">
    <location>
        <begin position="5"/>
        <end position="60"/>
    </location>
</feature>
<accession>A0A1I7RZ01</accession>
<dbReference type="InterPro" id="IPR001232">
    <property type="entry name" value="SKP1-like"/>
</dbReference>
<organism evidence="4 6">
    <name type="scientific">Bursaphelenchus xylophilus</name>
    <name type="common">Pinewood nematode worm</name>
    <name type="synonym">Aphelenchoides xylophilus</name>
    <dbReference type="NCBI Taxonomy" id="6326"/>
    <lineage>
        <taxon>Eukaryota</taxon>
        <taxon>Metazoa</taxon>
        <taxon>Ecdysozoa</taxon>
        <taxon>Nematoda</taxon>
        <taxon>Chromadorea</taxon>
        <taxon>Rhabditida</taxon>
        <taxon>Tylenchina</taxon>
        <taxon>Tylenchomorpha</taxon>
        <taxon>Aphelenchoidea</taxon>
        <taxon>Aphelenchoididae</taxon>
        <taxon>Bursaphelenchus</taxon>
    </lineage>
</organism>
<dbReference type="SMART" id="SM00512">
    <property type="entry name" value="Skp1"/>
    <property type="match status" value="1"/>
</dbReference>
<dbReference type="Proteomes" id="UP000095284">
    <property type="component" value="Unplaced"/>
</dbReference>
<evidence type="ECO:0000313" key="4">
    <source>
        <dbReference type="Proteomes" id="UP000095284"/>
    </source>
</evidence>
<dbReference type="Pfam" id="PF03931">
    <property type="entry name" value="Skp1_POZ"/>
    <property type="match status" value="1"/>
</dbReference>
<reference evidence="6" key="1">
    <citation type="submission" date="2016-11" db="UniProtKB">
        <authorList>
            <consortium name="WormBaseParasite"/>
        </authorList>
    </citation>
    <scope>IDENTIFICATION</scope>
</reference>
<keyword evidence="5" id="KW-1185">Reference proteome</keyword>
<dbReference type="InterPro" id="IPR016073">
    <property type="entry name" value="Skp1_comp_POZ"/>
</dbReference>
<dbReference type="GO" id="GO:0006511">
    <property type="term" value="P:ubiquitin-dependent protein catabolic process"/>
    <property type="evidence" value="ECO:0007669"/>
    <property type="project" value="InterPro"/>
</dbReference>
<gene>
    <name evidence="3" type="ORF">BXYJ_LOCUS6305</name>
</gene>
<evidence type="ECO:0000313" key="6">
    <source>
        <dbReference type="WBParaSite" id="BXY_0596900.1"/>
    </source>
</evidence>